<reference evidence="2 3" key="1">
    <citation type="submission" date="2018-12" db="EMBL/GenBank/DDBJ databases">
        <authorList>
            <person name="Li F."/>
        </authorList>
    </citation>
    <scope>NUCLEOTIDE SEQUENCE [LARGE SCALE GENOMIC DNA]</scope>
    <source>
        <strain evidence="2 3">8H24J-4-2</strain>
    </source>
</reference>
<comment type="caution">
    <text evidence="2">The sequence shown here is derived from an EMBL/GenBank/DDBJ whole genome shotgun (WGS) entry which is preliminary data.</text>
</comment>
<proteinExistence type="predicted"/>
<dbReference type="RefSeq" id="WP_128499455.1">
    <property type="nucleotide sequence ID" value="NZ_RZNC01000004.1"/>
</dbReference>
<organism evidence="2 3">
    <name type="scientific">Labedella populi</name>
    <dbReference type="NCBI Taxonomy" id="2498850"/>
    <lineage>
        <taxon>Bacteria</taxon>
        <taxon>Bacillati</taxon>
        <taxon>Actinomycetota</taxon>
        <taxon>Actinomycetes</taxon>
        <taxon>Micrococcales</taxon>
        <taxon>Microbacteriaceae</taxon>
        <taxon>Labedella</taxon>
    </lineage>
</organism>
<dbReference type="AlphaFoldDB" id="A0A3S4DUN9"/>
<keyword evidence="3" id="KW-1185">Reference proteome</keyword>
<dbReference type="OrthoDB" id="9768989at2"/>
<feature type="domain" description="Peptidase S8/S53" evidence="1">
    <location>
        <begin position="109"/>
        <end position="461"/>
    </location>
</feature>
<evidence type="ECO:0000313" key="2">
    <source>
        <dbReference type="EMBL" id="RWZ59629.1"/>
    </source>
</evidence>
<dbReference type="GO" id="GO:0006508">
    <property type="term" value="P:proteolysis"/>
    <property type="evidence" value="ECO:0007669"/>
    <property type="project" value="InterPro"/>
</dbReference>
<dbReference type="GO" id="GO:0004252">
    <property type="term" value="F:serine-type endopeptidase activity"/>
    <property type="evidence" value="ECO:0007669"/>
    <property type="project" value="InterPro"/>
</dbReference>
<sequence>MHPIEIELWYRASGSRRDAAQSEVQTLVEEAGGSVTASVQIGAIGYHGLKCEVPSNVIQALASGDFEGVRVVKSANVMFLRVSGQSLPPEGDVVASVPRTELHDLPQGNPVVCLLDGIPATNHPLLSGRVSVFDPDEIGDGVSADERRHGTHMSSVAIWGDLASPDVTPAARPVLVRPILAPSAHTANRSEEVREVDLMPDLMRRVFRELFEEDEDGAAVASEVVVVNLSVGDPATPFDTIISSWARMLDWLSYEYGVLVIVSAGNHTRLPIPMSQAEFSSLQGEERRQAMLDAQESDRVNRRLLSPGESINALTVGAAHADAATASLPPYLADPADGHPAVSPITAFGGGYRRSIKPELLAPGGRAVFTPSVIGSDPIIFRNGGPAGPGIRVADPVNAGETHISGTSPAAAEVTRYAAKLVDELERIAPGTLFSRRERALATKALIAHSAVAPGQDYADHTASRATTGNGVLARDLTAGCAENEATLLFLGAVPPGHSQELLLPLPDGLSQLGAKRVSATLAWLSPVNWRHRQYRQASLSFSKPGGGIPDLKAGQYRSHAEVTRGATTLQRLDWEVRSSFAVGYGDDLALTVKCFGQAGVQDPGLLEFAVAITLWVDDSLGVDVYSQVAEQITVRTRQAIRP</sequence>
<dbReference type="EMBL" id="RZNC01000004">
    <property type="protein sequence ID" value="RWZ59629.1"/>
    <property type="molecule type" value="Genomic_DNA"/>
</dbReference>
<evidence type="ECO:0000259" key="1">
    <source>
        <dbReference type="Pfam" id="PF00082"/>
    </source>
</evidence>
<protein>
    <submittedName>
        <fullName evidence="2">S8 family peptidase</fullName>
    </submittedName>
</protein>
<gene>
    <name evidence="2" type="ORF">ELQ92_12445</name>
</gene>
<dbReference type="Gene3D" id="3.40.50.200">
    <property type="entry name" value="Peptidase S8/S53 domain"/>
    <property type="match status" value="1"/>
</dbReference>
<dbReference type="SUPFAM" id="SSF52743">
    <property type="entry name" value="Subtilisin-like"/>
    <property type="match status" value="1"/>
</dbReference>
<dbReference type="Pfam" id="PF00082">
    <property type="entry name" value="Peptidase_S8"/>
    <property type="match status" value="1"/>
</dbReference>
<dbReference type="InterPro" id="IPR036852">
    <property type="entry name" value="Peptidase_S8/S53_dom_sf"/>
</dbReference>
<name>A0A3S4DUN9_9MICO</name>
<dbReference type="CDD" id="cd04847">
    <property type="entry name" value="Peptidases_S8_Subtilisin_like_2"/>
    <property type="match status" value="1"/>
</dbReference>
<dbReference type="InterPro" id="IPR000209">
    <property type="entry name" value="Peptidase_S8/S53_dom"/>
</dbReference>
<dbReference type="InterPro" id="IPR034074">
    <property type="entry name" value="Y4bN_pept_dom"/>
</dbReference>
<accession>A0A3S4DUN9</accession>
<evidence type="ECO:0000313" key="3">
    <source>
        <dbReference type="Proteomes" id="UP000288603"/>
    </source>
</evidence>
<dbReference type="Proteomes" id="UP000288603">
    <property type="component" value="Unassembled WGS sequence"/>
</dbReference>